<dbReference type="EMBL" id="NMQT01000077">
    <property type="protein sequence ID" value="OXM53243.1"/>
    <property type="molecule type" value="Genomic_DNA"/>
</dbReference>
<accession>A0A229S2T6</accession>
<evidence type="ECO:0000313" key="3">
    <source>
        <dbReference type="Proteomes" id="UP000215223"/>
    </source>
</evidence>
<evidence type="ECO:0000313" key="2">
    <source>
        <dbReference type="EMBL" id="OXM53243.1"/>
    </source>
</evidence>
<dbReference type="InterPro" id="IPR050582">
    <property type="entry name" value="HAD-like_SerB"/>
</dbReference>
<name>A0A229S2T6_9PSEU</name>
<evidence type="ECO:0000256" key="1">
    <source>
        <dbReference type="ARBA" id="ARBA00009184"/>
    </source>
</evidence>
<comment type="similarity">
    <text evidence="1">Belongs to the HAD-like hydrolase superfamily. SerB family.</text>
</comment>
<dbReference type="Pfam" id="PF12710">
    <property type="entry name" value="HAD"/>
    <property type="match status" value="1"/>
</dbReference>
<dbReference type="PANTHER" id="PTHR43344">
    <property type="entry name" value="PHOSPHOSERINE PHOSPHATASE"/>
    <property type="match status" value="1"/>
</dbReference>
<dbReference type="Gene3D" id="3.40.50.1000">
    <property type="entry name" value="HAD superfamily/HAD-like"/>
    <property type="match status" value="1"/>
</dbReference>
<dbReference type="InterPro" id="IPR023214">
    <property type="entry name" value="HAD_sf"/>
</dbReference>
<proteinExistence type="inferred from homology"/>
<dbReference type="AlphaFoldDB" id="A0A229S2T6"/>
<gene>
    <name evidence="2" type="ORF">CFP71_22255</name>
</gene>
<dbReference type="SUPFAM" id="SSF56784">
    <property type="entry name" value="HAD-like"/>
    <property type="match status" value="1"/>
</dbReference>
<comment type="caution">
    <text evidence="2">The sequence shown here is derived from an EMBL/GenBank/DDBJ whole genome shotgun (WGS) entry which is preliminary data.</text>
</comment>
<dbReference type="Proteomes" id="UP000215223">
    <property type="component" value="Unassembled WGS sequence"/>
</dbReference>
<keyword evidence="3" id="KW-1185">Reference proteome</keyword>
<dbReference type="InterPro" id="IPR036412">
    <property type="entry name" value="HAD-like_sf"/>
</dbReference>
<protein>
    <recommendedName>
        <fullName evidence="4">Haloacid dehalogenase</fullName>
    </recommendedName>
</protein>
<organism evidence="2 3">
    <name type="scientific">Amycolatopsis thailandensis</name>
    <dbReference type="NCBI Taxonomy" id="589330"/>
    <lineage>
        <taxon>Bacteria</taxon>
        <taxon>Bacillati</taxon>
        <taxon>Actinomycetota</taxon>
        <taxon>Actinomycetes</taxon>
        <taxon>Pseudonocardiales</taxon>
        <taxon>Pseudonocardiaceae</taxon>
        <taxon>Amycolatopsis</taxon>
    </lineage>
</organism>
<reference evidence="2 3" key="1">
    <citation type="submission" date="2017-07" db="EMBL/GenBank/DDBJ databases">
        <title>Amycolatopsis thailandensis Genome sequencing and assembly.</title>
        <authorList>
            <person name="Kaur N."/>
            <person name="Mayilraj S."/>
        </authorList>
    </citation>
    <scope>NUCLEOTIDE SEQUENCE [LARGE SCALE GENOMIC DNA]</scope>
    <source>
        <strain evidence="2 3">JCM 16380</strain>
    </source>
</reference>
<evidence type="ECO:0008006" key="4">
    <source>
        <dbReference type="Google" id="ProtNLM"/>
    </source>
</evidence>
<dbReference type="OrthoDB" id="3612726at2"/>
<sequence length="241" mass="26058">MVSYAVLDLDGTLLRGVLGTRYLEDLIEDGVCDKDDGLACLRAIRGYASGGHSRRQAMTEAYQAYAQALRGAAVAEARETATRTWRACRDELFPFAGQLIALFKRYRYRIVLVSGNSELPLWEAVADLGLHSAYGARLAESGGRFTGELLSTPGLPGGKAAVVRELMATGDVERGVTVAVGNGGIDAEVFTHAGAAFAFEPDDELHALSSGRDWHVVDRETILATCSVVLERLNRPKEQEK</sequence>